<dbReference type="Gene3D" id="3.30.1330.80">
    <property type="entry name" value="Hypothetical protein, similar to alpha- acetolactate decarboxylase, domain 2"/>
    <property type="match status" value="2"/>
</dbReference>
<dbReference type="RefSeq" id="WP_085129142.1">
    <property type="nucleotide sequence ID" value="NZ_LQOT01000042.1"/>
</dbReference>
<dbReference type="PANTHER" id="PTHR35524:SF1">
    <property type="entry name" value="ALPHA-ACETOLACTATE DECARBOXYLASE"/>
    <property type="match status" value="1"/>
</dbReference>
<sequence>MTQRDHTLHCTLPASLWQALQARIARTGEDLDQAVRACLGEALDMPQHSIFQVSTSGALVKGVYAGVTRIADVRARGDIGLGTFAGLDGEGLMLDGHCYRAGPHGQVSEVADELTVPFWLTARFRSDIAGIFEHVTGWADLQARLAQLRTTDNLIAAVLITGHFELVHARVACKTAPGTGLVAATSHQEEFTWHNVDGTLIGFWTPDYASTIGVPGLHLHFLSRDRAFGGHVIDLQADRVEAQLHLTTDLHLVLPENAEFLKADLRGDPSAALAEAEGARPPTDSG</sequence>
<keyword evidence="7" id="KW-0005">Acetoin biosynthesis</keyword>
<gene>
    <name evidence="9" type="ORF">AWC02_12910</name>
</gene>
<keyword evidence="8" id="KW-0456">Lyase</keyword>
<comment type="similarity">
    <text evidence="3">Belongs to the alpha-acetolactate decarboxylase family.</text>
</comment>
<dbReference type="Proteomes" id="UP000193465">
    <property type="component" value="Unassembled WGS sequence"/>
</dbReference>
<proteinExistence type="inferred from homology"/>
<comment type="pathway">
    <text evidence="2">Polyol metabolism; (R,R)-butane-2,3-diol biosynthesis; (R,R)-butane-2,3-diol from pyruvate: step 2/3.</text>
</comment>
<dbReference type="AlphaFoldDB" id="A0A1X1TLX8"/>
<evidence type="ECO:0000313" key="10">
    <source>
        <dbReference type="Proteomes" id="UP000193465"/>
    </source>
</evidence>
<reference evidence="9 10" key="1">
    <citation type="submission" date="2016-01" db="EMBL/GenBank/DDBJ databases">
        <title>The new phylogeny of the genus Mycobacterium.</title>
        <authorList>
            <person name="Tarcisio F."/>
            <person name="Conor M."/>
            <person name="Antonella G."/>
            <person name="Elisabetta G."/>
            <person name="Giulia F.S."/>
            <person name="Sara T."/>
            <person name="Anna F."/>
            <person name="Clotilde B."/>
            <person name="Roberto B."/>
            <person name="Veronica D.S."/>
            <person name="Fabio R."/>
            <person name="Monica P."/>
            <person name="Olivier J."/>
            <person name="Enrico T."/>
            <person name="Nicola S."/>
        </authorList>
    </citation>
    <scope>NUCLEOTIDE SEQUENCE [LARGE SCALE GENOMIC DNA]</scope>
    <source>
        <strain evidence="9 10">ATCC 27353</strain>
    </source>
</reference>
<dbReference type="SUPFAM" id="SSF117856">
    <property type="entry name" value="AF0104/ALDC/Ptd012-like"/>
    <property type="match status" value="1"/>
</dbReference>
<dbReference type="Pfam" id="PF03306">
    <property type="entry name" value="AAL_decarboxy"/>
    <property type="match status" value="1"/>
</dbReference>
<keyword evidence="6" id="KW-0210">Decarboxylase</keyword>
<dbReference type="STRING" id="188915.AWC02_12910"/>
<evidence type="ECO:0000256" key="8">
    <source>
        <dbReference type="ARBA" id="ARBA00023239"/>
    </source>
</evidence>
<evidence type="ECO:0000256" key="1">
    <source>
        <dbReference type="ARBA" id="ARBA00001784"/>
    </source>
</evidence>
<comment type="caution">
    <text evidence="9">The sequence shown here is derived from an EMBL/GenBank/DDBJ whole genome shotgun (WGS) entry which is preliminary data.</text>
</comment>
<dbReference type="InterPro" id="IPR005128">
    <property type="entry name" value="Acetolactate_a_deCO2ase"/>
</dbReference>
<dbReference type="UniPathway" id="UPA00626">
    <property type="reaction ID" value="UER00678"/>
</dbReference>
<keyword evidence="10" id="KW-1185">Reference proteome</keyword>
<accession>A0A1X1TLX8</accession>
<name>A0A1X1TLX8_9MYCO</name>
<evidence type="ECO:0000256" key="6">
    <source>
        <dbReference type="ARBA" id="ARBA00022793"/>
    </source>
</evidence>
<dbReference type="PANTHER" id="PTHR35524">
    <property type="entry name" value="ALPHA-ACETOLACTATE DECARBOXYLASE"/>
    <property type="match status" value="1"/>
</dbReference>
<evidence type="ECO:0000256" key="3">
    <source>
        <dbReference type="ARBA" id="ARBA00007106"/>
    </source>
</evidence>
<dbReference type="GO" id="GO:0047605">
    <property type="term" value="F:acetolactate decarboxylase activity"/>
    <property type="evidence" value="ECO:0007669"/>
    <property type="project" value="UniProtKB-EC"/>
</dbReference>
<evidence type="ECO:0000256" key="2">
    <source>
        <dbReference type="ARBA" id="ARBA00005170"/>
    </source>
</evidence>
<evidence type="ECO:0000256" key="7">
    <source>
        <dbReference type="ARBA" id="ARBA00023061"/>
    </source>
</evidence>
<evidence type="ECO:0000256" key="4">
    <source>
        <dbReference type="ARBA" id="ARBA00013204"/>
    </source>
</evidence>
<dbReference type="NCBIfam" id="TIGR01252">
    <property type="entry name" value="acetolac_decarb"/>
    <property type="match status" value="1"/>
</dbReference>
<evidence type="ECO:0000313" key="9">
    <source>
        <dbReference type="EMBL" id="ORV45478.1"/>
    </source>
</evidence>
<organism evidence="9 10">
    <name type="scientific">Mycolicibacter engbaekii</name>
    <dbReference type="NCBI Taxonomy" id="188915"/>
    <lineage>
        <taxon>Bacteria</taxon>
        <taxon>Bacillati</taxon>
        <taxon>Actinomycetota</taxon>
        <taxon>Actinomycetes</taxon>
        <taxon>Mycobacteriales</taxon>
        <taxon>Mycobacteriaceae</taxon>
        <taxon>Mycolicibacter</taxon>
    </lineage>
</organism>
<dbReference type="CDD" id="cd17299">
    <property type="entry name" value="acetolactate_decarboxylase"/>
    <property type="match status" value="1"/>
</dbReference>
<protein>
    <recommendedName>
        <fullName evidence="5">Alpha-acetolactate decarboxylase</fullName>
        <ecNumber evidence="4">4.1.1.5</ecNumber>
    </recommendedName>
</protein>
<dbReference type="GO" id="GO:0045151">
    <property type="term" value="P:acetoin biosynthetic process"/>
    <property type="evidence" value="ECO:0007669"/>
    <property type="project" value="UniProtKB-KW"/>
</dbReference>
<evidence type="ECO:0000256" key="5">
    <source>
        <dbReference type="ARBA" id="ARBA00020164"/>
    </source>
</evidence>
<dbReference type="EMBL" id="LQOT01000042">
    <property type="protein sequence ID" value="ORV45478.1"/>
    <property type="molecule type" value="Genomic_DNA"/>
</dbReference>
<comment type="catalytic activity">
    <reaction evidence="1">
        <text>(2S)-2-acetolactate + H(+) = (R)-acetoin + CO2</text>
        <dbReference type="Rhea" id="RHEA:21580"/>
        <dbReference type="ChEBI" id="CHEBI:15378"/>
        <dbReference type="ChEBI" id="CHEBI:15686"/>
        <dbReference type="ChEBI" id="CHEBI:16526"/>
        <dbReference type="ChEBI" id="CHEBI:58476"/>
        <dbReference type="EC" id="4.1.1.5"/>
    </reaction>
</comment>
<dbReference type="EC" id="4.1.1.5" evidence="4"/>